<feature type="domain" description="Response regulatory" evidence="2">
    <location>
        <begin position="50"/>
        <end position="176"/>
    </location>
</feature>
<dbReference type="CDD" id="cd17546">
    <property type="entry name" value="REC_hyHK_CKI1_RcsC-like"/>
    <property type="match status" value="1"/>
</dbReference>
<evidence type="ECO:0000259" key="2">
    <source>
        <dbReference type="PROSITE" id="PS50110"/>
    </source>
</evidence>
<dbReference type="PANTHER" id="PTHR33121:SF70">
    <property type="entry name" value="SIGNALING PROTEIN YKOW"/>
    <property type="match status" value="1"/>
</dbReference>
<proteinExistence type="predicted"/>
<accession>A0ABY3ET84</accession>
<dbReference type="Gene3D" id="3.20.20.450">
    <property type="entry name" value="EAL domain"/>
    <property type="match status" value="1"/>
</dbReference>
<dbReference type="Gene3D" id="3.40.50.2300">
    <property type="match status" value="1"/>
</dbReference>
<dbReference type="Pfam" id="PF00072">
    <property type="entry name" value="Response_reg"/>
    <property type="match status" value="1"/>
</dbReference>
<dbReference type="Proteomes" id="UP000318943">
    <property type="component" value="Unassembled WGS sequence"/>
</dbReference>
<dbReference type="Pfam" id="PF00563">
    <property type="entry name" value="EAL"/>
    <property type="match status" value="1"/>
</dbReference>
<dbReference type="SUPFAM" id="SSF52172">
    <property type="entry name" value="CheY-like"/>
    <property type="match status" value="1"/>
</dbReference>
<dbReference type="EMBL" id="VCIZ01000001">
    <property type="protein sequence ID" value="TSP14184.1"/>
    <property type="molecule type" value="Genomic_DNA"/>
</dbReference>
<dbReference type="PROSITE" id="PS50883">
    <property type="entry name" value="EAL"/>
    <property type="match status" value="1"/>
</dbReference>
<dbReference type="InterPro" id="IPR050706">
    <property type="entry name" value="Cyclic-di-GMP_PDE-like"/>
</dbReference>
<dbReference type="InterPro" id="IPR001633">
    <property type="entry name" value="EAL_dom"/>
</dbReference>
<dbReference type="PANTHER" id="PTHR33121">
    <property type="entry name" value="CYCLIC DI-GMP PHOSPHODIESTERASE PDEF"/>
    <property type="match status" value="1"/>
</dbReference>
<gene>
    <name evidence="4" type="ORF">FGG12_00510</name>
</gene>
<sequence length="453" mass="48042">MAPIPANCQKSEDSLTLHDQRPRGSTIAATLLSAPLSVAASLTSPISALRILLVEDHAFQRAVAADMLRALGAVQIVEAENGTDALDRLTAQSFDVVFCDIAMPQLNGPGLMAELARRGDRAFAATAPAWVWMTAQDADILDSHQRLAEALGLRAVHALRKPLEPAELAGILAEAAHGDGARPDAATPDDATLLAAVPDGFHIVLQPQFALATGRLAGAEALCRWRHPTLGNVPPDRFIGRLEMLDAADPILFLAMKACLAMHRRLRAAGLEIVLGVNASARTLCRPETLPKLDAMVAAAGLPRRQLVIELTEECPVPDPVALSVALNQLRLLGYGVAIDDFGVGIATLKLLADLPFTQIKLDRSFVRHVEGEDQRTAICRHVIALARDLGRECVAEGVETVSQRAALAALGCDLGQGYLWSAPLAPDDFLAAAPAWAGLTAPPGTDISRKSE</sequence>
<feature type="domain" description="EAL" evidence="3">
    <location>
        <begin position="185"/>
        <end position="438"/>
    </location>
</feature>
<evidence type="ECO:0000313" key="4">
    <source>
        <dbReference type="EMBL" id="TSP14184.1"/>
    </source>
</evidence>
<evidence type="ECO:0000259" key="3">
    <source>
        <dbReference type="PROSITE" id="PS50883"/>
    </source>
</evidence>
<feature type="modified residue" description="4-aspartylphosphate" evidence="1">
    <location>
        <position position="100"/>
    </location>
</feature>
<protein>
    <submittedName>
        <fullName evidence="4">EAL domain-containing response regulator</fullName>
    </submittedName>
</protein>
<evidence type="ECO:0000256" key="1">
    <source>
        <dbReference type="PROSITE-ProRule" id="PRU00169"/>
    </source>
</evidence>
<dbReference type="SMART" id="SM00052">
    <property type="entry name" value="EAL"/>
    <property type="match status" value="1"/>
</dbReference>
<keyword evidence="5" id="KW-1185">Reference proteome</keyword>
<dbReference type="CDD" id="cd01948">
    <property type="entry name" value="EAL"/>
    <property type="match status" value="1"/>
</dbReference>
<keyword evidence="1" id="KW-0597">Phosphoprotein</keyword>
<dbReference type="PROSITE" id="PS50110">
    <property type="entry name" value="RESPONSE_REGULATORY"/>
    <property type="match status" value="1"/>
</dbReference>
<dbReference type="SMART" id="SM00448">
    <property type="entry name" value="REC"/>
    <property type="match status" value="1"/>
</dbReference>
<reference evidence="4 5" key="1">
    <citation type="submission" date="2019-05" db="EMBL/GenBank/DDBJ databases">
        <title>Whole genome sequence analysis of Cupriavidus campinensis S14E4C strain.</title>
        <authorList>
            <person name="Abbaszade G."/>
            <person name="Szabo A."/>
            <person name="Toumi M."/>
            <person name="Toth E."/>
        </authorList>
    </citation>
    <scope>NUCLEOTIDE SEQUENCE [LARGE SCALE GENOMIC DNA]</scope>
    <source>
        <strain evidence="4 5">S14E4C</strain>
    </source>
</reference>
<comment type="caution">
    <text evidence="4">The sequence shown here is derived from an EMBL/GenBank/DDBJ whole genome shotgun (WGS) entry which is preliminary data.</text>
</comment>
<dbReference type="InterPro" id="IPR035919">
    <property type="entry name" value="EAL_sf"/>
</dbReference>
<dbReference type="SUPFAM" id="SSF141868">
    <property type="entry name" value="EAL domain-like"/>
    <property type="match status" value="1"/>
</dbReference>
<dbReference type="InterPro" id="IPR011006">
    <property type="entry name" value="CheY-like_superfamily"/>
</dbReference>
<name>A0ABY3ET84_9BURK</name>
<evidence type="ECO:0000313" key="5">
    <source>
        <dbReference type="Proteomes" id="UP000318943"/>
    </source>
</evidence>
<organism evidence="4 5">
    <name type="scientific">Cupriavidus campinensis</name>
    <dbReference type="NCBI Taxonomy" id="151783"/>
    <lineage>
        <taxon>Bacteria</taxon>
        <taxon>Pseudomonadati</taxon>
        <taxon>Pseudomonadota</taxon>
        <taxon>Betaproteobacteria</taxon>
        <taxon>Burkholderiales</taxon>
        <taxon>Burkholderiaceae</taxon>
        <taxon>Cupriavidus</taxon>
    </lineage>
</organism>
<dbReference type="InterPro" id="IPR001789">
    <property type="entry name" value="Sig_transdc_resp-reg_receiver"/>
</dbReference>